<dbReference type="InterPro" id="IPR021109">
    <property type="entry name" value="Peptidase_aspartic_dom_sf"/>
</dbReference>
<feature type="signal peptide" evidence="2">
    <location>
        <begin position="1"/>
        <end position="16"/>
    </location>
</feature>
<organism evidence="4 5">
    <name type="scientific">Steinernema hermaphroditum</name>
    <dbReference type="NCBI Taxonomy" id="289476"/>
    <lineage>
        <taxon>Eukaryota</taxon>
        <taxon>Metazoa</taxon>
        <taxon>Ecdysozoa</taxon>
        <taxon>Nematoda</taxon>
        <taxon>Chromadorea</taxon>
        <taxon>Rhabditida</taxon>
        <taxon>Tylenchina</taxon>
        <taxon>Panagrolaimomorpha</taxon>
        <taxon>Strongyloidoidea</taxon>
        <taxon>Steinernematidae</taxon>
        <taxon>Steinernema</taxon>
    </lineage>
</organism>
<feature type="domain" description="Peptidase A1" evidence="3">
    <location>
        <begin position="56"/>
        <end position="346"/>
    </location>
</feature>
<keyword evidence="5" id="KW-1185">Reference proteome</keyword>
<dbReference type="Gene3D" id="2.40.70.10">
    <property type="entry name" value="Acid Proteases"/>
    <property type="match status" value="1"/>
</dbReference>
<gene>
    <name evidence="4" type="ORF">QR680_010800</name>
</gene>
<comment type="similarity">
    <text evidence="1">Belongs to the peptidase A1 family.</text>
</comment>
<dbReference type="PANTHER" id="PTHR47966:SF8">
    <property type="entry name" value="ASPARTIC PROTEASE 1-RELATED"/>
    <property type="match status" value="1"/>
</dbReference>
<name>A0AA39IRC2_9BILA</name>
<evidence type="ECO:0000313" key="5">
    <source>
        <dbReference type="Proteomes" id="UP001175271"/>
    </source>
</evidence>
<dbReference type="PROSITE" id="PS51767">
    <property type="entry name" value="PEPTIDASE_A1"/>
    <property type="match status" value="1"/>
</dbReference>
<accession>A0AA39IRC2</accession>
<dbReference type="Proteomes" id="UP001175271">
    <property type="component" value="Unassembled WGS sequence"/>
</dbReference>
<dbReference type="SUPFAM" id="SSF50630">
    <property type="entry name" value="Acid proteases"/>
    <property type="match status" value="1"/>
</dbReference>
<feature type="chain" id="PRO_5041380097" description="Peptidase A1 domain-containing protein" evidence="2">
    <location>
        <begin position="17"/>
        <end position="359"/>
    </location>
</feature>
<proteinExistence type="inferred from homology"/>
<dbReference type="AlphaFoldDB" id="A0AA39IRC2"/>
<sequence>MLKWFVFLGLVLLCSSLSTKKRSKYPQNVRVNSKYFLPRKTQEKLFHHYPIDASLLATDVYIGRENGADGEFFLDTTSGDLEVHLCPSTNLTDAMKPCYLYQYSPSYINIDNNIAMETFKGQNIDDKWMYNLTFVKSSYKRQNRIGLGWPSLRKYPQDTFYPDVYFHQKPCLRRFRMQVARDGCTGGYTWGAICDEYQEYPTYMVPTTSRSYWQFGFYGLTFGNYTAKFNTNGVVDSTSAYIGMAKKYLKIFMQQINATWDDEYGGYTQWCYGNFPDLELQLYNVVLKIKSEQYLYTWMPLENGKCIVNVEDSGLRGFGPEWYFGLPLFSSYCVSFDYDFGMLSFMYNDMTSDDPNCHT</sequence>
<comment type="caution">
    <text evidence="4">The sequence shown here is derived from an EMBL/GenBank/DDBJ whole genome shotgun (WGS) entry which is preliminary data.</text>
</comment>
<dbReference type="InterPro" id="IPR001461">
    <property type="entry name" value="Aspartic_peptidase_A1"/>
</dbReference>
<dbReference type="EMBL" id="JAUCMV010000001">
    <property type="protein sequence ID" value="KAK0428430.1"/>
    <property type="molecule type" value="Genomic_DNA"/>
</dbReference>
<dbReference type="GO" id="GO:0006508">
    <property type="term" value="P:proteolysis"/>
    <property type="evidence" value="ECO:0007669"/>
    <property type="project" value="InterPro"/>
</dbReference>
<reference evidence="4" key="1">
    <citation type="submission" date="2023-06" db="EMBL/GenBank/DDBJ databases">
        <title>Genomic analysis of the entomopathogenic nematode Steinernema hermaphroditum.</title>
        <authorList>
            <person name="Schwarz E.M."/>
            <person name="Heppert J.K."/>
            <person name="Baniya A."/>
            <person name="Schwartz H.T."/>
            <person name="Tan C.-H."/>
            <person name="Antoshechkin I."/>
            <person name="Sternberg P.W."/>
            <person name="Goodrich-Blair H."/>
            <person name="Dillman A.R."/>
        </authorList>
    </citation>
    <scope>NUCLEOTIDE SEQUENCE</scope>
    <source>
        <strain evidence="4">PS9179</strain>
        <tissue evidence="4">Whole animal</tissue>
    </source>
</reference>
<dbReference type="GO" id="GO:0004190">
    <property type="term" value="F:aspartic-type endopeptidase activity"/>
    <property type="evidence" value="ECO:0007669"/>
    <property type="project" value="InterPro"/>
</dbReference>
<evidence type="ECO:0000256" key="2">
    <source>
        <dbReference type="SAM" id="SignalP"/>
    </source>
</evidence>
<dbReference type="GO" id="GO:0005764">
    <property type="term" value="C:lysosome"/>
    <property type="evidence" value="ECO:0007669"/>
    <property type="project" value="TreeGrafter"/>
</dbReference>
<evidence type="ECO:0000256" key="1">
    <source>
        <dbReference type="ARBA" id="ARBA00007447"/>
    </source>
</evidence>
<dbReference type="InterPro" id="IPR033121">
    <property type="entry name" value="PEPTIDASE_A1"/>
</dbReference>
<dbReference type="Pfam" id="PF00026">
    <property type="entry name" value="Asp"/>
    <property type="match status" value="1"/>
</dbReference>
<dbReference type="PANTHER" id="PTHR47966">
    <property type="entry name" value="BETA-SITE APP-CLEAVING ENZYME, ISOFORM A-RELATED"/>
    <property type="match status" value="1"/>
</dbReference>
<evidence type="ECO:0000259" key="3">
    <source>
        <dbReference type="PROSITE" id="PS51767"/>
    </source>
</evidence>
<evidence type="ECO:0000313" key="4">
    <source>
        <dbReference type="EMBL" id="KAK0428430.1"/>
    </source>
</evidence>
<protein>
    <recommendedName>
        <fullName evidence="3">Peptidase A1 domain-containing protein</fullName>
    </recommendedName>
</protein>
<keyword evidence="2" id="KW-0732">Signal</keyword>